<evidence type="ECO:0000259" key="2">
    <source>
        <dbReference type="PROSITE" id="PS51707"/>
    </source>
</evidence>
<dbReference type="InterPro" id="IPR012042">
    <property type="entry name" value="NeuTTM/CthTTM-like"/>
</dbReference>
<dbReference type="Gene3D" id="2.40.320.10">
    <property type="entry name" value="Hypothetical Protein Pfu-838710-001"/>
    <property type="match status" value="1"/>
</dbReference>
<feature type="domain" description="CYTH" evidence="2">
    <location>
        <begin position="2"/>
        <end position="150"/>
    </location>
</feature>
<dbReference type="EMBL" id="FOFS01000008">
    <property type="protein sequence ID" value="SEQ60274.1"/>
    <property type="molecule type" value="Genomic_DNA"/>
</dbReference>
<dbReference type="InterPro" id="IPR023577">
    <property type="entry name" value="CYTH_domain"/>
</dbReference>
<gene>
    <name evidence="3" type="ORF">SAMN04488038_108127</name>
</gene>
<organism evidence="3 4">
    <name type="scientific">Solimonas aquatica</name>
    <dbReference type="NCBI Taxonomy" id="489703"/>
    <lineage>
        <taxon>Bacteria</taxon>
        <taxon>Pseudomonadati</taxon>
        <taxon>Pseudomonadota</taxon>
        <taxon>Gammaproteobacteria</taxon>
        <taxon>Nevskiales</taxon>
        <taxon>Nevskiaceae</taxon>
        <taxon>Solimonas</taxon>
    </lineage>
</organism>
<evidence type="ECO:0000256" key="1">
    <source>
        <dbReference type="PIRSR" id="PIRSR016487-1"/>
    </source>
</evidence>
<dbReference type="PANTHER" id="PTHR40114:SF1">
    <property type="entry name" value="SLR0698 PROTEIN"/>
    <property type="match status" value="1"/>
</dbReference>
<dbReference type="PROSITE" id="PS51707">
    <property type="entry name" value="CYTH"/>
    <property type="match status" value="1"/>
</dbReference>
<dbReference type="OrthoDB" id="9805588at2"/>
<dbReference type="RefSeq" id="WP_093286006.1">
    <property type="nucleotide sequence ID" value="NZ_FOFS01000008.1"/>
</dbReference>
<keyword evidence="4" id="KW-1185">Reference proteome</keyword>
<dbReference type="InterPro" id="IPR033469">
    <property type="entry name" value="CYTH-like_dom_sf"/>
</dbReference>
<protein>
    <submittedName>
        <fullName evidence="3">Adenylate cyclase</fullName>
    </submittedName>
</protein>
<dbReference type="PIRSF" id="PIRSF016487">
    <property type="entry name" value="CYTH_UCP016487"/>
    <property type="match status" value="1"/>
</dbReference>
<reference evidence="3 4" key="1">
    <citation type="submission" date="2016-10" db="EMBL/GenBank/DDBJ databases">
        <authorList>
            <person name="de Groot N.N."/>
        </authorList>
    </citation>
    <scope>NUCLEOTIDE SEQUENCE [LARGE SCALE GENOMIC DNA]</scope>
    <source>
        <strain evidence="3 4">DSM 25927</strain>
    </source>
</reference>
<dbReference type="PANTHER" id="PTHR40114">
    <property type="entry name" value="SLR0698 PROTEIN"/>
    <property type="match status" value="1"/>
</dbReference>
<proteinExistence type="predicted"/>
<dbReference type="Pfam" id="PF01928">
    <property type="entry name" value="CYTH"/>
    <property type="match status" value="1"/>
</dbReference>
<evidence type="ECO:0000313" key="3">
    <source>
        <dbReference type="EMBL" id="SEQ60274.1"/>
    </source>
</evidence>
<dbReference type="SMART" id="SM01118">
    <property type="entry name" value="CYTH"/>
    <property type="match status" value="1"/>
</dbReference>
<accession>A0A1H9HDB5</accession>
<dbReference type="CDD" id="cd07891">
    <property type="entry name" value="CYTH-like_CthTTM-like_1"/>
    <property type="match status" value="1"/>
</dbReference>
<name>A0A1H9HDB5_9GAMM</name>
<dbReference type="AlphaFoldDB" id="A0A1H9HDB5"/>
<feature type="active site" description="Proton acceptor" evidence="1">
    <location>
        <position position="30"/>
    </location>
</feature>
<evidence type="ECO:0000313" key="4">
    <source>
        <dbReference type="Proteomes" id="UP000199233"/>
    </source>
</evidence>
<sequence length="162" mass="18779">MALEIERKFRVIHDAWRSHVTHSVEMRQGYLTQEVGKASVRVRLEGEQANLNIKAAVTGSARAEYEYAIPADEARELLATLCVGRIEKIRHYVPAGPDLSWEIDEFLSDNAGLIVAEIELPRVDQPFDKPQWLGRELTEERRWYNHYLALHPYNRWPDADRA</sequence>
<dbReference type="STRING" id="489703.SAMN04488038_108127"/>
<dbReference type="Proteomes" id="UP000199233">
    <property type="component" value="Unassembled WGS sequence"/>
</dbReference>
<dbReference type="SUPFAM" id="SSF55154">
    <property type="entry name" value="CYTH-like phosphatases"/>
    <property type="match status" value="1"/>
</dbReference>